<evidence type="ECO:0000313" key="1">
    <source>
        <dbReference type="EMBL" id="CAN79364.1"/>
    </source>
</evidence>
<organism evidence="1">
    <name type="scientific">Vitis vinifera</name>
    <name type="common">Grape</name>
    <dbReference type="NCBI Taxonomy" id="29760"/>
    <lineage>
        <taxon>Eukaryota</taxon>
        <taxon>Viridiplantae</taxon>
        <taxon>Streptophyta</taxon>
        <taxon>Embryophyta</taxon>
        <taxon>Tracheophyta</taxon>
        <taxon>Spermatophyta</taxon>
        <taxon>Magnoliopsida</taxon>
        <taxon>eudicotyledons</taxon>
        <taxon>Gunneridae</taxon>
        <taxon>Pentapetalae</taxon>
        <taxon>rosids</taxon>
        <taxon>Vitales</taxon>
        <taxon>Vitaceae</taxon>
        <taxon>Viteae</taxon>
        <taxon>Vitis</taxon>
    </lineage>
</organism>
<evidence type="ECO:0008006" key="2">
    <source>
        <dbReference type="Google" id="ProtNLM"/>
    </source>
</evidence>
<dbReference type="CDD" id="cd09272">
    <property type="entry name" value="RNase_HI_RT_Ty1"/>
    <property type="match status" value="1"/>
</dbReference>
<sequence length="645" mass="74128">MNEDNVCLVDCAATHTILRDKRYFIELTLIKANASIISCTTNLVEGSRRANITFKDIRRNGYHIEIMNEDNARSPKVFNDVSNNRALTWASTKEPEVFFRPMNTHVLLAHKTIRLDNAGEFTSQTFIDHCMSIRINIEHHVAHTHTQNGLAKSFIKLYVPIVPTQRTNMGSQRRLGIYVGFDSPSIIRYLEPLTCNVFTACFTDCHFNESVFPSLGEEKSILEEQREISWKTFTMSYLDPCTNQCELEVQRIIHLRNLANQLPDAFIDTKKVELHLSTKQEVFGPVVQTPEDVKLVGLGIDYEETYFLIMDAITFRFLISLAVSEGLDMRFMDVITTYLYGYMDNDIYMKILEGFKLPEANSKKPHSMYSIKLQRSLYGLKTNLDALYVDDLNLVGTPKKLTRTTNYLKKEFEMKDLGKQNFVSAYKSSIFQIEFLYINEHTLRNSPMVVRSLDVKKDQFRHCEKDEELFGPKVPYLSAIDPHKGRSQIGYVFNCNGIAISWKSVKQTMVATSSNHSEILAIHEASRECIWLRSMIQHIRESCGLSSIKGDSIILFEDNDACIAQITGGYIKEDRTKHISPKFFYTYEPQKSGEIDVQQIRSSDNLADLFTKLLSTSIFKKLIHRIEMRQLKDIDMRGSILVKGC</sequence>
<protein>
    <recommendedName>
        <fullName evidence="2">Reverse transcriptase Ty1/copia-type domain-containing protein</fullName>
    </recommendedName>
</protein>
<dbReference type="InterPro" id="IPR012337">
    <property type="entry name" value="RNaseH-like_sf"/>
</dbReference>
<dbReference type="InterPro" id="IPR036397">
    <property type="entry name" value="RNaseH_sf"/>
</dbReference>
<reference evidence="1" key="1">
    <citation type="journal article" date="2007" name="PLoS ONE">
        <title>The first genome sequence of an elite grapevine cultivar (Pinot noir Vitis vinifera L.): coping with a highly heterozygous genome.</title>
        <authorList>
            <person name="Velasco R."/>
            <person name="Zharkikh A."/>
            <person name="Troggio M."/>
            <person name="Cartwright D.A."/>
            <person name="Cestaro A."/>
            <person name="Pruss D."/>
            <person name="Pindo M."/>
            <person name="FitzGerald L.M."/>
            <person name="Vezzulli S."/>
            <person name="Reid J."/>
            <person name="Malacarne G."/>
            <person name="Iliev D."/>
            <person name="Coppola G."/>
            <person name="Wardell B."/>
            <person name="Micheletti D."/>
            <person name="Macalma T."/>
            <person name="Facci M."/>
            <person name="Mitchell J.T."/>
            <person name="Perazzolli M."/>
            <person name="Eldredge G."/>
            <person name="Gatto P."/>
            <person name="Oyzerski R."/>
            <person name="Moretto M."/>
            <person name="Gutin N."/>
            <person name="Stefanini M."/>
            <person name="Chen Y."/>
            <person name="Segala C."/>
            <person name="Davenport C."/>
            <person name="Dematte L."/>
            <person name="Mraz A."/>
            <person name="Battilana J."/>
            <person name="Stormo K."/>
            <person name="Costa F."/>
            <person name="Tao Q."/>
            <person name="Si-Ammour A."/>
            <person name="Harkins T."/>
            <person name="Lackey A."/>
            <person name="Perbost C."/>
            <person name="Taillon B."/>
            <person name="Stella A."/>
            <person name="Solovyev V."/>
            <person name="Fawcett J.A."/>
            <person name="Sterck L."/>
            <person name="Vandepoele K."/>
            <person name="Grando S.M."/>
            <person name="Toppo S."/>
            <person name="Moser C."/>
            <person name="Lanchbury J."/>
            <person name="Bogden R."/>
            <person name="Skolnick M."/>
            <person name="Sgaramella V."/>
            <person name="Bhatnagar S.K."/>
            <person name="Fontana P."/>
            <person name="Gutin A."/>
            <person name="Van de Peer Y."/>
            <person name="Salamini F."/>
            <person name="Viola R."/>
        </authorList>
    </citation>
    <scope>NUCLEOTIDE SEQUENCE</scope>
</reference>
<dbReference type="AlphaFoldDB" id="A5BVL0"/>
<dbReference type="GO" id="GO:0003676">
    <property type="term" value="F:nucleic acid binding"/>
    <property type="evidence" value="ECO:0007669"/>
    <property type="project" value="InterPro"/>
</dbReference>
<dbReference type="Gene3D" id="3.30.420.10">
    <property type="entry name" value="Ribonuclease H-like superfamily/Ribonuclease H"/>
    <property type="match status" value="1"/>
</dbReference>
<accession>A5BVL0</accession>
<proteinExistence type="predicted"/>
<dbReference type="SUPFAM" id="SSF53098">
    <property type="entry name" value="Ribonuclease H-like"/>
    <property type="match status" value="1"/>
</dbReference>
<name>A5BVL0_VITVI</name>
<dbReference type="EMBL" id="AM472758">
    <property type="protein sequence ID" value="CAN79364.1"/>
    <property type="molecule type" value="Genomic_DNA"/>
</dbReference>
<gene>
    <name evidence="1" type="ORF">VITISV_001713</name>
</gene>